<organism evidence="1 2">
    <name type="scientific">Brachionus plicatilis</name>
    <name type="common">Marine rotifer</name>
    <name type="synonym">Brachionus muelleri</name>
    <dbReference type="NCBI Taxonomy" id="10195"/>
    <lineage>
        <taxon>Eukaryota</taxon>
        <taxon>Metazoa</taxon>
        <taxon>Spiralia</taxon>
        <taxon>Gnathifera</taxon>
        <taxon>Rotifera</taxon>
        <taxon>Eurotatoria</taxon>
        <taxon>Monogononta</taxon>
        <taxon>Pseudotrocha</taxon>
        <taxon>Ploima</taxon>
        <taxon>Brachionidae</taxon>
        <taxon>Brachionus</taxon>
    </lineage>
</organism>
<dbReference type="EMBL" id="REGN01001178">
    <property type="protein sequence ID" value="RNA36489.1"/>
    <property type="molecule type" value="Genomic_DNA"/>
</dbReference>
<protein>
    <submittedName>
        <fullName evidence="1">Uncharacterized protein</fullName>
    </submittedName>
</protein>
<reference evidence="1 2" key="1">
    <citation type="journal article" date="2018" name="Sci. Rep.">
        <title>Genomic signatures of local adaptation to the degree of environmental predictability in rotifers.</title>
        <authorList>
            <person name="Franch-Gras L."/>
            <person name="Hahn C."/>
            <person name="Garcia-Roger E.M."/>
            <person name="Carmona M.J."/>
            <person name="Serra M."/>
            <person name="Gomez A."/>
        </authorList>
    </citation>
    <scope>NUCLEOTIDE SEQUENCE [LARGE SCALE GENOMIC DNA]</scope>
    <source>
        <strain evidence="1">HYR1</strain>
    </source>
</reference>
<gene>
    <name evidence="1" type="ORF">BpHYR1_021095</name>
</gene>
<evidence type="ECO:0000313" key="2">
    <source>
        <dbReference type="Proteomes" id="UP000276133"/>
    </source>
</evidence>
<dbReference type="AlphaFoldDB" id="A0A3M7SL78"/>
<name>A0A3M7SL78_BRAPC</name>
<comment type="caution">
    <text evidence="1">The sequence shown here is derived from an EMBL/GenBank/DDBJ whole genome shotgun (WGS) entry which is preliminary data.</text>
</comment>
<keyword evidence="2" id="KW-1185">Reference proteome</keyword>
<proteinExistence type="predicted"/>
<dbReference type="Proteomes" id="UP000276133">
    <property type="component" value="Unassembled WGS sequence"/>
</dbReference>
<sequence length="107" mass="11909">MTKLSKTNQYHHRQMILALAYTNIYILDTIHHLTCLIVKKLNISLRVAALKALLNLIRSSEKVKAIKELVTQVPIFEPIIIGIALFTDGIMPAPTMVTAIDVVAVAF</sequence>
<evidence type="ECO:0000313" key="1">
    <source>
        <dbReference type="EMBL" id="RNA36489.1"/>
    </source>
</evidence>
<accession>A0A3M7SL78</accession>